<organism evidence="3 4">
    <name type="scientific">Hibiscus syriacus</name>
    <name type="common">Rose of Sharon</name>
    <dbReference type="NCBI Taxonomy" id="106335"/>
    <lineage>
        <taxon>Eukaryota</taxon>
        <taxon>Viridiplantae</taxon>
        <taxon>Streptophyta</taxon>
        <taxon>Embryophyta</taxon>
        <taxon>Tracheophyta</taxon>
        <taxon>Spermatophyta</taxon>
        <taxon>Magnoliopsida</taxon>
        <taxon>eudicotyledons</taxon>
        <taxon>Gunneridae</taxon>
        <taxon>Pentapetalae</taxon>
        <taxon>rosids</taxon>
        <taxon>malvids</taxon>
        <taxon>Malvales</taxon>
        <taxon>Malvaceae</taxon>
        <taxon>Malvoideae</taxon>
        <taxon>Hibiscus</taxon>
    </lineage>
</organism>
<comment type="caution">
    <text evidence="3">The sequence shown here is derived from an EMBL/GenBank/DDBJ whole genome shotgun (WGS) entry which is preliminary data.</text>
</comment>
<dbReference type="PROSITE" id="PS50891">
    <property type="entry name" value="LOB"/>
    <property type="match status" value="1"/>
</dbReference>
<dbReference type="Proteomes" id="UP000436088">
    <property type="component" value="Unassembled WGS sequence"/>
</dbReference>
<evidence type="ECO:0000313" key="3">
    <source>
        <dbReference type="EMBL" id="KAE8695070.1"/>
    </source>
</evidence>
<dbReference type="InterPro" id="IPR004883">
    <property type="entry name" value="LOB"/>
</dbReference>
<reference evidence="3" key="1">
    <citation type="submission" date="2019-09" db="EMBL/GenBank/DDBJ databases">
        <title>Draft genome information of white flower Hibiscus syriacus.</title>
        <authorList>
            <person name="Kim Y.-M."/>
        </authorList>
    </citation>
    <scope>NUCLEOTIDE SEQUENCE [LARGE SCALE GENOMIC DNA]</scope>
    <source>
        <strain evidence="3">YM2019G1</strain>
    </source>
</reference>
<dbReference type="Pfam" id="PF03195">
    <property type="entry name" value="LOB"/>
    <property type="match status" value="1"/>
</dbReference>
<sequence length="223" mass="25630">MTLKGGATSACAACKYQRRKCIPECLLAPHFPADQTKVFQNAHKLFGVSNIVKILRSLDPSQHAEAMRSIKYQANVRDRFPVYGCLGVIRQLYYQIQLVEEEFHAVLTQLEMCRQQQQRHQISSMADYVISQLELDMVPPTNALPVFNQPYSMYKDSPKENNSLWIQHLFLDTNNHSNDSPVAIQSQLVDAQHEVVRDYDEIRPFIDDEQSYVDSKDNYDSAS</sequence>
<comment type="similarity">
    <text evidence="1">Belongs to the LOB domain-containing protein family.</text>
</comment>
<feature type="domain" description="LOB" evidence="2">
    <location>
        <begin position="9"/>
        <end position="110"/>
    </location>
</feature>
<evidence type="ECO:0000259" key="2">
    <source>
        <dbReference type="PROSITE" id="PS50891"/>
    </source>
</evidence>
<gene>
    <name evidence="3" type="ORF">F3Y22_tig00110745pilonHSYRG00248</name>
</gene>
<accession>A0A6A2ZT92</accession>
<protein>
    <submittedName>
        <fullName evidence="3">LOB domain-containing protein 22</fullName>
    </submittedName>
</protein>
<evidence type="ECO:0000313" key="4">
    <source>
        <dbReference type="Proteomes" id="UP000436088"/>
    </source>
</evidence>
<dbReference type="EMBL" id="VEPZ02001096">
    <property type="protein sequence ID" value="KAE8695070.1"/>
    <property type="molecule type" value="Genomic_DNA"/>
</dbReference>
<proteinExistence type="inferred from homology"/>
<keyword evidence="4" id="KW-1185">Reference proteome</keyword>
<dbReference type="PANTHER" id="PTHR31301:SF21">
    <property type="entry name" value="LOB DOMAIN-CONTAINING PROTEIN 27-RELATED"/>
    <property type="match status" value="1"/>
</dbReference>
<dbReference type="PANTHER" id="PTHR31301">
    <property type="entry name" value="LOB DOMAIN-CONTAINING PROTEIN 4-RELATED"/>
    <property type="match status" value="1"/>
</dbReference>
<dbReference type="OrthoDB" id="1893065at2759"/>
<evidence type="ECO:0000256" key="1">
    <source>
        <dbReference type="ARBA" id="ARBA00005474"/>
    </source>
</evidence>
<dbReference type="AlphaFoldDB" id="A0A6A2ZT92"/>
<name>A0A6A2ZT92_HIBSY</name>